<evidence type="ECO:0000313" key="3">
    <source>
        <dbReference type="Proteomes" id="UP001446871"/>
    </source>
</evidence>
<comment type="caution">
    <text evidence="2">The sequence shown here is derived from an EMBL/GenBank/DDBJ whole genome shotgun (WGS) entry which is preliminary data.</text>
</comment>
<feature type="region of interest" description="Disordered" evidence="1">
    <location>
        <begin position="1"/>
        <end position="53"/>
    </location>
</feature>
<proteinExistence type="predicted"/>
<evidence type="ECO:0000313" key="2">
    <source>
        <dbReference type="EMBL" id="KAK8067850.1"/>
    </source>
</evidence>
<keyword evidence="3" id="KW-1185">Reference proteome</keyword>
<sequence>MGRRPGMSGRSISNTSEASSAPSSPGDFNGDEFLYSPKASPNPNSSSLSRRTGDMHLKTPALYPLSMDGRVFAALATLGQATRSFQSHPIP</sequence>
<reference evidence="2 3" key="1">
    <citation type="submission" date="2023-01" db="EMBL/GenBank/DDBJ databases">
        <title>Analysis of 21 Apiospora genomes using comparative genomics revels a genus with tremendous synthesis potential of carbohydrate active enzymes and secondary metabolites.</title>
        <authorList>
            <person name="Sorensen T."/>
        </authorList>
    </citation>
    <scope>NUCLEOTIDE SEQUENCE [LARGE SCALE GENOMIC DNA]</scope>
    <source>
        <strain evidence="2 3">CBS 83171</strain>
    </source>
</reference>
<gene>
    <name evidence="2" type="ORF">PG996_006962</name>
</gene>
<protein>
    <submittedName>
        <fullName evidence="2">Uncharacterized protein</fullName>
    </submittedName>
</protein>
<dbReference type="EMBL" id="JAQQWM010000004">
    <property type="protein sequence ID" value="KAK8067850.1"/>
    <property type="molecule type" value="Genomic_DNA"/>
</dbReference>
<accession>A0ABR1VC74</accession>
<dbReference type="Proteomes" id="UP001446871">
    <property type="component" value="Unassembled WGS sequence"/>
</dbReference>
<name>A0ABR1VC74_9PEZI</name>
<feature type="compositionally biased region" description="Low complexity" evidence="1">
    <location>
        <begin position="11"/>
        <end position="25"/>
    </location>
</feature>
<feature type="compositionally biased region" description="Low complexity" evidence="1">
    <location>
        <begin position="36"/>
        <end position="49"/>
    </location>
</feature>
<evidence type="ECO:0000256" key="1">
    <source>
        <dbReference type="SAM" id="MobiDB-lite"/>
    </source>
</evidence>
<organism evidence="2 3">
    <name type="scientific">Apiospora saccharicola</name>
    <dbReference type="NCBI Taxonomy" id="335842"/>
    <lineage>
        <taxon>Eukaryota</taxon>
        <taxon>Fungi</taxon>
        <taxon>Dikarya</taxon>
        <taxon>Ascomycota</taxon>
        <taxon>Pezizomycotina</taxon>
        <taxon>Sordariomycetes</taxon>
        <taxon>Xylariomycetidae</taxon>
        <taxon>Amphisphaeriales</taxon>
        <taxon>Apiosporaceae</taxon>
        <taxon>Apiospora</taxon>
    </lineage>
</organism>